<dbReference type="InterPro" id="IPR028581">
    <property type="entry name" value="DeoC_typeI"/>
</dbReference>
<dbReference type="Gene3D" id="3.20.20.70">
    <property type="entry name" value="Aldolase class I"/>
    <property type="match status" value="1"/>
</dbReference>
<dbReference type="Pfam" id="PF01791">
    <property type="entry name" value="DeoC"/>
    <property type="match status" value="1"/>
</dbReference>
<keyword evidence="4 6" id="KW-0704">Schiff base</keyword>
<comment type="subcellular location">
    <subcellularLocation>
        <location evidence="6">Cytoplasm</location>
    </subcellularLocation>
</comment>
<organism evidence="7 8">
    <name type="scientific">Pelagicoccus mobilis</name>
    <dbReference type="NCBI Taxonomy" id="415221"/>
    <lineage>
        <taxon>Bacteria</taxon>
        <taxon>Pseudomonadati</taxon>
        <taxon>Verrucomicrobiota</taxon>
        <taxon>Opitutia</taxon>
        <taxon>Puniceicoccales</taxon>
        <taxon>Pelagicoccaceae</taxon>
        <taxon>Pelagicoccus</taxon>
    </lineage>
</organism>
<evidence type="ECO:0000256" key="4">
    <source>
        <dbReference type="ARBA" id="ARBA00023270"/>
    </source>
</evidence>
<reference evidence="7" key="1">
    <citation type="submission" date="2021-01" db="EMBL/GenBank/DDBJ databases">
        <title>Modified the classification status of verrucomicrobia.</title>
        <authorList>
            <person name="Feng X."/>
        </authorList>
    </citation>
    <scope>NUCLEOTIDE SEQUENCE</scope>
    <source>
        <strain evidence="7">KCTC 13126</strain>
    </source>
</reference>
<evidence type="ECO:0000313" key="8">
    <source>
        <dbReference type="Proteomes" id="UP000617628"/>
    </source>
</evidence>
<evidence type="ECO:0000256" key="5">
    <source>
        <dbReference type="ARBA" id="ARBA00048791"/>
    </source>
</evidence>
<gene>
    <name evidence="6 7" type="primary">deoC</name>
    <name evidence="7" type="ORF">JIN87_24780</name>
</gene>
<feature type="active site" description="Proton donor/acceptor" evidence="6">
    <location>
        <position position="108"/>
    </location>
</feature>
<evidence type="ECO:0000256" key="3">
    <source>
        <dbReference type="ARBA" id="ARBA00023239"/>
    </source>
</evidence>
<dbReference type="HAMAP" id="MF_00114">
    <property type="entry name" value="DeoC_type1"/>
    <property type="match status" value="1"/>
</dbReference>
<dbReference type="GO" id="GO:0005737">
    <property type="term" value="C:cytoplasm"/>
    <property type="evidence" value="ECO:0007669"/>
    <property type="project" value="UniProtKB-SubCell"/>
</dbReference>
<dbReference type="Proteomes" id="UP000617628">
    <property type="component" value="Unassembled WGS sequence"/>
</dbReference>
<dbReference type="SMART" id="SM01133">
    <property type="entry name" value="DeoC"/>
    <property type="match status" value="1"/>
</dbReference>
<comment type="function">
    <text evidence="6">Catalyzes a reversible aldol reaction between acetaldehyde and D-glyceraldehyde 3-phosphate to generate 2-deoxy-D-ribose 5-phosphate.</text>
</comment>
<dbReference type="PANTHER" id="PTHR10889">
    <property type="entry name" value="DEOXYRIBOSE-PHOSPHATE ALDOLASE"/>
    <property type="match status" value="1"/>
</dbReference>
<feature type="active site" description="Schiff-base intermediate with acetaldehyde" evidence="6">
    <location>
        <position position="172"/>
    </location>
</feature>
<accession>A0A934S2Y1</accession>
<dbReference type="NCBIfam" id="TIGR00126">
    <property type="entry name" value="deoC"/>
    <property type="match status" value="1"/>
</dbReference>
<name>A0A934S2Y1_9BACT</name>
<dbReference type="RefSeq" id="WP_200358738.1">
    <property type="nucleotide sequence ID" value="NZ_JAENIL010000071.1"/>
</dbReference>
<evidence type="ECO:0000313" key="7">
    <source>
        <dbReference type="EMBL" id="MBK1880124.1"/>
    </source>
</evidence>
<sequence>MSRDPQKSRRMSENTLPTVPEVAKMIDHSLLHPTMTDEQVREGLILSRDCQCATACIKPYHVPMAAEILAGSGVGICAVAGFPHGNSHTRIKVAETELAIAEGATEIDTVVNNGKVLGGDWEYVTSELREIQAVCRAKHVPLKVIFENDFLDESHIIRLCEICTELGIAFVKTSTGYGFVKQTSGEYNYKGATHEHLRLMRKHSGAEVQIKAAGGVRTLDDLLKVRELGVTRIGATATTAILTEAVSRGFEGPIPPGLSNAANSESPSGY</sequence>
<comment type="similarity">
    <text evidence="1 6">Belongs to the DeoC/FbaB aldolase family. DeoC type 1 subfamily.</text>
</comment>
<dbReference type="SUPFAM" id="SSF51569">
    <property type="entry name" value="Aldolase"/>
    <property type="match status" value="1"/>
</dbReference>
<keyword evidence="8" id="KW-1185">Reference proteome</keyword>
<evidence type="ECO:0000256" key="2">
    <source>
        <dbReference type="ARBA" id="ARBA00022490"/>
    </source>
</evidence>
<evidence type="ECO:0000256" key="1">
    <source>
        <dbReference type="ARBA" id="ARBA00010936"/>
    </source>
</evidence>
<protein>
    <recommendedName>
        <fullName evidence="6">Deoxyribose-phosphate aldolase</fullName>
        <shortName evidence="6">DERA</shortName>
        <ecNumber evidence="6">4.1.2.4</ecNumber>
    </recommendedName>
    <alternativeName>
        <fullName evidence="6">2-deoxy-D-ribose 5-phosphate aldolase</fullName>
    </alternativeName>
    <alternativeName>
        <fullName evidence="6">Phosphodeoxyriboaldolase</fullName>
        <shortName evidence="6">Deoxyriboaldolase</shortName>
    </alternativeName>
</protein>
<keyword evidence="3 6" id="KW-0456">Lyase</keyword>
<comment type="catalytic activity">
    <reaction evidence="5 6">
        <text>2-deoxy-D-ribose 5-phosphate = D-glyceraldehyde 3-phosphate + acetaldehyde</text>
        <dbReference type="Rhea" id="RHEA:12821"/>
        <dbReference type="ChEBI" id="CHEBI:15343"/>
        <dbReference type="ChEBI" id="CHEBI:59776"/>
        <dbReference type="ChEBI" id="CHEBI:62877"/>
        <dbReference type="EC" id="4.1.2.4"/>
    </reaction>
</comment>
<dbReference type="PIRSF" id="PIRSF001357">
    <property type="entry name" value="DeoC"/>
    <property type="match status" value="1"/>
</dbReference>
<dbReference type="AlphaFoldDB" id="A0A934S2Y1"/>
<dbReference type="GO" id="GO:0004139">
    <property type="term" value="F:deoxyribose-phosphate aldolase activity"/>
    <property type="evidence" value="ECO:0007669"/>
    <property type="project" value="UniProtKB-UniRule"/>
</dbReference>
<dbReference type="EC" id="4.1.2.4" evidence="6"/>
<dbReference type="InterPro" id="IPR013785">
    <property type="entry name" value="Aldolase_TIM"/>
</dbReference>
<dbReference type="InterPro" id="IPR002915">
    <property type="entry name" value="DeoC/FbaB/LacD_aldolase"/>
</dbReference>
<feature type="active site" description="Proton donor/acceptor" evidence="6">
    <location>
        <position position="211"/>
    </location>
</feature>
<dbReference type="GO" id="GO:0009264">
    <property type="term" value="P:deoxyribonucleotide catabolic process"/>
    <property type="evidence" value="ECO:0007669"/>
    <property type="project" value="UniProtKB-UniRule"/>
</dbReference>
<evidence type="ECO:0000256" key="6">
    <source>
        <dbReference type="HAMAP-Rule" id="MF_00114"/>
    </source>
</evidence>
<proteinExistence type="inferred from homology"/>
<dbReference type="GO" id="GO:0016052">
    <property type="term" value="P:carbohydrate catabolic process"/>
    <property type="evidence" value="ECO:0007669"/>
    <property type="project" value="TreeGrafter"/>
</dbReference>
<comment type="pathway">
    <text evidence="6">Carbohydrate degradation; 2-deoxy-D-ribose 1-phosphate degradation; D-glyceraldehyde 3-phosphate and acetaldehyde from 2-deoxy-alpha-D-ribose 1-phosphate: step 2/2.</text>
</comment>
<keyword evidence="2 6" id="KW-0963">Cytoplasm</keyword>
<dbReference type="CDD" id="cd00959">
    <property type="entry name" value="DeoC"/>
    <property type="match status" value="1"/>
</dbReference>
<dbReference type="InterPro" id="IPR011343">
    <property type="entry name" value="DeoC"/>
</dbReference>
<dbReference type="PANTHER" id="PTHR10889:SF1">
    <property type="entry name" value="DEOXYRIBOSE-PHOSPHATE ALDOLASE"/>
    <property type="match status" value="1"/>
</dbReference>
<dbReference type="EMBL" id="JAENIL010000071">
    <property type="protein sequence ID" value="MBK1880124.1"/>
    <property type="molecule type" value="Genomic_DNA"/>
</dbReference>
<comment type="caution">
    <text evidence="7">The sequence shown here is derived from an EMBL/GenBank/DDBJ whole genome shotgun (WGS) entry which is preliminary data.</text>
</comment>
<dbReference type="GO" id="GO:0006018">
    <property type="term" value="P:2-deoxyribose 1-phosphate catabolic process"/>
    <property type="evidence" value="ECO:0007669"/>
    <property type="project" value="UniProtKB-UniRule"/>
</dbReference>